<name>A0ACA9M0I1_9GLOM</name>
<reference evidence="1" key="1">
    <citation type="submission" date="2021-06" db="EMBL/GenBank/DDBJ databases">
        <authorList>
            <person name="Kallberg Y."/>
            <person name="Tangrot J."/>
            <person name="Rosling A."/>
        </authorList>
    </citation>
    <scope>NUCLEOTIDE SEQUENCE</scope>
    <source>
        <strain evidence="1">CL356</strain>
    </source>
</reference>
<keyword evidence="2" id="KW-1185">Reference proteome</keyword>
<protein>
    <submittedName>
        <fullName evidence="1">7313_t:CDS:1</fullName>
    </submittedName>
</protein>
<feature type="non-terminal residue" evidence="1">
    <location>
        <position position="361"/>
    </location>
</feature>
<evidence type="ECO:0000313" key="1">
    <source>
        <dbReference type="EMBL" id="CAG8552976.1"/>
    </source>
</evidence>
<comment type="caution">
    <text evidence="1">The sequence shown here is derived from an EMBL/GenBank/DDBJ whole genome shotgun (WGS) entry which is preliminary data.</text>
</comment>
<accession>A0ACA9M0I1</accession>
<proteinExistence type="predicted"/>
<evidence type="ECO:0000313" key="2">
    <source>
        <dbReference type="Proteomes" id="UP000789525"/>
    </source>
</evidence>
<dbReference type="Proteomes" id="UP000789525">
    <property type="component" value="Unassembled WGS sequence"/>
</dbReference>
<dbReference type="EMBL" id="CAJVPT010008549">
    <property type="protein sequence ID" value="CAG8552976.1"/>
    <property type="molecule type" value="Genomic_DNA"/>
</dbReference>
<gene>
    <name evidence="1" type="ORF">ACOLOM_LOCUS4929</name>
</gene>
<organism evidence="1 2">
    <name type="scientific">Acaulospora colombiana</name>
    <dbReference type="NCBI Taxonomy" id="27376"/>
    <lineage>
        <taxon>Eukaryota</taxon>
        <taxon>Fungi</taxon>
        <taxon>Fungi incertae sedis</taxon>
        <taxon>Mucoromycota</taxon>
        <taxon>Glomeromycotina</taxon>
        <taxon>Glomeromycetes</taxon>
        <taxon>Diversisporales</taxon>
        <taxon>Acaulosporaceae</taxon>
        <taxon>Acaulospora</taxon>
    </lineage>
</organism>
<sequence length="361" mass="41596">MSNTSQDLAHNKDIENLSTIGPILARCDRRLVQRYKSGRNQENGQPLGGATNSGVRFARIIEECGHEENYPPKGYVGMAETRRVTAERDEYNNNFDGGETRKRQSVYTIYATTAASHQVFLLAGEEGTEESQNTEWVLKILMKELEKYEDVLDHDLEDMCFSDYLLDETAWGDNISSEHSKRRRLETKTLAIDFDNGDLTAASPSLQHKQRAVRVVTKVLLLETMPQVSQKFAEHYQRLFPDRLRKFPPNEPEIILITESRELEYGLHHLRYEAESLFWALLFWYMTAQPHHPPEWEAAVDKRFKKILGHNDLGCLVDVDDRRDLHFISDFLPAYLHPGYSSLPGLLSQMAEQFIADPDYS</sequence>